<dbReference type="KEGG" id="lul:LPB138_11650"/>
<evidence type="ECO:0000313" key="2">
    <source>
        <dbReference type="EMBL" id="AOW21292.1"/>
    </source>
</evidence>
<sequence>MNEFLYFFKEGFFHVFDWKAYDHLLFLIVLTVVYSFNDWKKVIWLITLFTIGHSLTLLLSIYDVIRVNTRIVEFLIPLTILIVAIFNVFTAGKTSRDGKNNLNMIFALFFGLIHGLAFAGGFERIVGSNNKLLSLLEFGLGIEASQVVAAIIILFLGFIFQTVFRFSKRDWTLVISSIVIGLVIPMLIANKIW</sequence>
<feature type="transmembrane region" description="Helical" evidence="1">
    <location>
        <begin position="142"/>
        <end position="164"/>
    </location>
</feature>
<evidence type="ECO:0000313" key="3">
    <source>
        <dbReference type="Proteomes" id="UP000176050"/>
    </source>
</evidence>
<gene>
    <name evidence="2" type="ORF">LPB138_11650</name>
</gene>
<keyword evidence="1" id="KW-0472">Membrane</keyword>
<accession>A0A1D8P9N4</accession>
<organism evidence="2 3">
    <name type="scientific">Urechidicola croceus</name>
    <dbReference type="NCBI Taxonomy" id="1850246"/>
    <lineage>
        <taxon>Bacteria</taxon>
        <taxon>Pseudomonadati</taxon>
        <taxon>Bacteroidota</taxon>
        <taxon>Flavobacteriia</taxon>
        <taxon>Flavobacteriales</taxon>
        <taxon>Flavobacteriaceae</taxon>
        <taxon>Urechidicola</taxon>
    </lineage>
</organism>
<evidence type="ECO:0000256" key="1">
    <source>
        <dbReference type="SAM" id="Phobius"/>
    </source>
</evidence>
<dbReference type="InterPro" id="IPR032809">
    <property type="entry name" value="Put_HupE_UreJ"/>
</dbReference>
<dbReference type="Proteomes" id="UP000176050">
    <property type="component" value="Chromosome"/>
</dbReference>
<feature type="transmembrane region" description="Helical" evidence="1">
    <location>
        <begin position="102"/>
        <end position="122"/>
    </location>
</feature>
<proteinExistence type="predicted"/>
<keyword evidence="1" id="KW-0812">Transmembrane</keyword>
<keyword evidence="3" id="KW-1185">Reference proteome</keyword>
<protein>
    <submittedName>
        <fullName evidence="2">HupE / UreJ protein</fullName>
    </submittedName>
</protein>
<dbReference type="RefSeq" id="WP_070237440.1">
    <property type="nucleotide sequence ID" value="NZ_CP017478.1"/>
</dbReference>
<dbReference type="OrthoDB" id="9808870at2"/>
<feature type="transmembrane region" description="Helical" evidence="1">
    <location>
        <begin position="171"/>
        <end position="189"/>
    </location>
</feature>
<keyword evidence="1" id="KW-1133">Transmembrane helix</keyword>
<feature type="transmembrane region" description="Helical" evidence="1">
    <location>
        <begin position="43"/>
        <end position="65"/>
    </location>
</feature>
<dbReference type="STRING" id="1850246.LPB138_11650"/>
<feature type="transmembrane region" description="Helical" evidence="1">
    <location>
        <begin position="71"/>
        <end position="90"/>
    </location>
</feature>
<name>A0A1D8P9N4_9FLAO</name>
<dbReference type="AlphaFoldDB" id="A0A1D8P9N4"/>
<dbReference type="Pfam" id="PF13795">
    <property type="entry name" value="HupE_UreJ_2"/>
    <property type="match status" value="1"/>
</dbReference>
<feature type="transmembrane region" description="Helical" evidence="1">
    <location>
        <begin position="20"/>
        <end position="36"/>
    </location>
</feature>
<dbReference type="EMBL" id="CP017478">
    <property type="protein sequence ID" value="AOW21292.1"/>
    <property type="molecule type" value="Genomic_DNA"/>
</dbReference>
<reference evidence="2 3" key="1">
    <citation type="submission" date="2016-10" db="EMBL/GenBank/DDBJ databases">
        <title>Lutibacter sp. LPB0138, isolated from marine gastropod.</title>
        <authorList>
            <person name="Kim E."/>
            <person name="Yi H."/>
        </authorList>
    </citation>
    <scope>NUCLEOTIDE SEQUENCE [LARGE SCALE GENOMIC DNA]</scope>
    <source>
        <strain evidence="2 3">LPB0138</strain>
    </source>
</reference>